<evidence type="ECO:0000256" key="1">
    <source>
        <dbReference type="SAM" id="MobiDB-lite"/>
    </source>
</evidence>
<protein>
    <submittedName>
        <fullName evidence="2">Uncharacterized protein</fullName>
    </submittedName>
</protein>
<dbReference type="EMBL" id="CP042188">
    <property type="protein sequence ID" value="QDS70514.1"/>
    <property type="molecule type" value="Genomic_DNA"/>
</dbReference>
<reference evidence="2 3" key="1">
    <citation type="submission" date="2019-07" db="EMBL/GenBank/DDBJ databases">
        <title>Finished genome of Venturia effusa.</title>
        <authorList>
            <person name="Young C.A."/>
            <person name="Cox M.P."/>
            <person name="Ganley A.R.D."/>
            <person name="David W.J."/>
        </authorList>
    </citation>
    <scope>NUCLEOTIDE SEQUENCE [LARGE SCALE GENOMIC DNA]</scope>
    <source>
        <strain evidence="3">albino</strain>
    </source>
</reference>
<evidence type="ECO:0000313" key="3">
    <source>
        <dbReference type="Proteomes" id="UP000316270"/>
    </source>
</evidence>
<dbReference type="Proteomes" id="UP000316270">
    <property type="component" value="Chromosome 4"/>
</dbReference>
<gene>
    <name evidence="2" type="ORF">FKW77_010250</name>
</gene>
<organism evidence="2 3">
    <name type="scientific">Venturia effusa</name>
    <dbReference type="NCBI Taxonomy" id="50376"/>
    <lineage>
        <taxon>Eukaryota</taxon>
        <taxon>Fungi</taxon>
        <taxon>Dikarya</taxon>
        <taxon>Ascomycota</taxon>
        <taxon>Pezizomycotina</taxon>
        <taxon>Dothideomycetes</taxon>
        <taxon>Pleosporomycetidae</taxon>
        <taxon>Venturiales</taxon>
        <taxon>Venturiaceae</taxon>
        <taxon>Venturia</taxon>
    </lineage>
</organism>
<sequence length="212" mass="24723">MAAPTPEHRSRAVNFLALPRELRQAVLYESFEQALEQDIGFNTNHAILHYLLADFRETCQQPVSAHCIGSWASALATTHEIVRMDLDYVLEKRLQDLETGCATRQQDEHDSPFRSNAHLDPKQRPRGLHSWEVVSSLANFRRWTRSHILYGPWDVYNALPNPMATRDDFENWLMIMEKERFQRKKMLTNMVKDAVCLVDGCRHVSRRYSLVN</sequence>
<dbReference type="OrthoDB" id="10462182at2759"/>
<feature type="compositionally biased region" description="Basic and acidic residues" evidence="1">
    <location>
        <begin position="105"/>
        <end position="123"/>
    </location>
</feature>
<name>A0A517L4H1_9PEZI</name>
<dbReference type="AlphaFoldDB" id="A0A517L4H1"/>
<keyword evidence="3" id="KW-1185">Reference proteome</keyword>
<feature type="region of interest" description="Disordered" evidence="1">
    <location>
        <begin position="101"/>
        <end position="124"/>
    </location>
</feature>
<accession>A0A517L4H1</accession>
<proteinExistence type="predicted"/>
<evidence type="ECO:0000313" key="2">
    <source>
        <dbReference type="EMBL" id="QDS70514.1"/>
    </source>
</evidence>